<dbReference type="EMBL" id="VOEI01000003">
    <property type="protein sequence ID" value="TWR26210.1"/>
    <property type="molecule type" value="Genomic_DNA"/>
</dbReference>
<evidence type="ECO:0000313" key="3">
    <source>
        <dbReference type="Proteomes" id="UP000318010"/>
    </source>
</evidence>
<dbReference type="InterPro" id="IPR052189">
    <property type="entry name" value="L-asp_N-monooxygenase_NS-form"/>
</dbReference>
<dbReference type="Pfam" id="PF13454">
    <property type="entry name" value="NAD_binding_9"/>
    <property type="match status" value="1"/>
</dbReference>
<dbReference type="Proteomes" id="UP000318010">
    <property type="component" value="Unassembled WGS sequence"/>
</dbReference>
<name>A0A563U4D3_9SPHI</name>
<dbReference type="InterPro" id="IPR036188">
    <property type="entry name" value="FAD/NAD-bd_sf"/>
</dbReference>
<feature type="domain" description="FAD-dependent urate hydroxylase HpyO/Asp monooxygenase CreE-like FAD/NAD(P)-binding" evidence="1">
    <location>
        <begin position="8"/>
        <end position="169"/>
    </location>
</feature>
<dbReference type="Gene3D" id="3.50.50.60">
    <property type="entry name" value="FAD/NAD(P)-binding domain"/>
    <property type="match status" value="1"/>
</dbReference>
<dbReference type="AlphaFoldDB" id="A0A563U4D3"/>
<dbReference type="OrthoDB" id="6309046at2"/>
<dbReference type="PANTHER" id="PTHR40254:SF1">
    <property type="entry name" value="BLR0577 PROTEIN"/>
    <property type="match status" value="1"/>
</dbReference>
<sequence length="575" mass="65093">MKIIKQIAILGGGPSSLFVFKRLVESGHTDISITVFEKNQQLGTGMPYSHDGANDEHVTNVSGNEIPEIVTGISDWVKTISKDTLDKYHINPSKFNDYKVLPRLLFGQYLNAQFKLLLQQAKDKQIKHEVRYGCCVTDIIDHPEQEMVTVVVNDDEKLVFDTIVICTGHNWPKKDEDKIPGFFDSPYPPKKLALKLDHPVAVKGSSLTAIDAIRTLSRHNGAYGKDENGLINYKLNPDSEGFRIVMHSRNGLLPAVRFHLEDPHLSKTDTLTPEQIKAHREGNGGFLSLDYVFEHDFKLPLKKKRPAFYDEIKDMNMEQFVDKMMSLRESMDPFKLLKIEYDEAEASIEQRRSVYWKEMLAILSFAMNYPAKYFSAEDMLRLQKTLMPLISVVIAFIPQSSVEELMALHNAGLLELICVGDDSHVEPGTEGATYYYTDDKGKKNEQRYKTYVDATGQKHLNFEQFPFASLRENRVITPARVKFKSSDEGLQAMNDGNDKAQTDGKGNYYLNVPGITINDTFEAIDDYGALNDRIYVMAVPYIGGFNPDYSGLDFAEAASEIIVKSIFKDEPATIY</sequence>
<keyword evidence="3" id="KW-1185">Reference proteome</keyword>
<dbReference type="RefSeq" id="WP_146271415.1">
    <property type="nucleotide sequence ID" value="NZ_VOEI01000003.1"/>
</dbReference>
<proteinExistence type="predicted"/>
<reference evidence="2 3" key="1">
    <citation type="submission" date="2019-07" db="EMBL/GenBank/DDBJ databases">
        <authorList>
            <person name="Kim J."/>
        </authorList>
    </citation>
    <scope>NUCLEOTIDE SEQUENCE [LARGE SCALE GENOMIC DNA]</scope>
    <source>
        <strain evidence="2 3">MJ1a</strain>
    </source>
</reference>
<evidence type="ECO:0000313" key="2">
    <source>
        <dbReference type="EMBL" id="TWR26210.1"/>
    </source>
</evidence>
<dbReference type="SUPFAM" id="SSF51905">
    <property type="entry name" value="FAD/NAD(P)-binding domain"/>
    <property type="match status" value="1"/>
</dbReference>
<organism evidence="2 3">
    <name type="scientific">Mucilaginibacter achroorhodeus</name>
    <dbReference type="NCBI Taxonomy" id="2599294"/>
    <lineage>
        <taxon>Bacteria</taxon>
        <taxon>Pseudomonadati</taxon>
        <taxon>Bacteroidota</taxon>
        <taxon>Sphingobacteriia</taxon>
        <taxon>Sphingobacteriales</taxon>
        <taxon>Sphingobacteriaceae</taxon>
        <taxon>Mucilaginibacter</taxon>
    </lineage>
</organism>
<dbReference type="PANTHER" id="PTHR40254">
    <property type="entry name" value="BLR0577 PROTEIN"/>
    <property type="match status" value="1"/>
</dbReference>
<evidence type="ECO:0000259" key="1">
    <source>
        <dbReference type="Pfam" id="PF13454"/>
    </source>
</evidence>
<gene>
    <name evidence="2" type="ORF">FPZ42_11325</name>
</gene>
<protein>
    <recommendedName>
        <fullName evidence="1">FAD-dependent urate hydroxylase HpyO/Asp monooxygenase CreE-like FAD/NAD(P)-binding domain-containing protein</fullName>
    </recommendedName>
</protein>
<accession>A0A563U4D3</accession>
<comment type="caution">
    <text evidence="2">The sequence shown here is derived from an EMBL/GenBank/DDBJ whole genome shotgun (WGS) entry which is preliminary data.</text>
</comment>
<dbReference type="InterPro" id="IPR038732">
    <property type="entry name" value="HpyO/CreE_NAD-binding"/>
</dbReference>